<dbReference type="InterPro" id="IPR002156">
    <property type="entry name" value="RNaseH_domain"/>
</dbReference>
<evidence type="ECO:0000259" key="1">
    <source>
        <dbReference type="Pfam" id="PF13456"/>
    </source>
</evidence>
<name>A0ABM0ZBJ4_CAMSA</name>
<dbReference type="CDD" id="cd06222">
    <property type="entry name" value="RNase_H_like"/>
    <property type="match status" value="1"/>
</dbReference>
<dbReference type="GeneID" id="104789255"/>
<accession>A0ABM0ZBJ4</accession>
<evidence type="ECO:0000259" key="2">
    <source>
        <dbReference type="Pfam" id="PF13966"/>
    </source>
</evidence>
<evidence type="ECO:0000313" key="4">
    <source>
        <dbReference type="RefSeq" id="XP_010513288.1"/>
    </source>
</evidence>
<dbReference type="Proteomes" id="UP000694864">
    <property type="component" value="Chromosome 5"/>
</dbReference>
<dbReference type="RefSeq" id="XP_010513288.1">
    <property type="nucleotide sequence ID" value="XM_010514986.1"/>
</dbReference>
<feature type="domain" description="Reverse transcriptase zinc-binding" evidence="2">
    <location>
        <begin position="33"/>
        <end position="124"/>
    </location>
</feature>
<evidence type="ECO:0000313" key="3">
    <source>
        <dbReference type="Proteomes" id="UP000694864"/>
    </source>
</evidence>
<dbReference type="Pfam" id="PF13456">
    <property type="entry name" value="RVT_3"/>
    <property type="match status" value="1"/>
</dbReference>
<sequence length="375" mass="42758">MDPEDIQTIFSLPISKSYRPDRLVWHYSHSGRYSVKSGYKVAQDMKAEIEYGPNFNALKAKAWDLPVPPKIKHFFWQIASGSLPVTVRLASRGVNCDTVCKRCEMEEESINHTLFQCPLSRRVWERIFVGSNTDKFPFGSIYSNLDFIYGKGLAHLDLGVTHSSIPWLVWFLWKDRNNKVFQGLQSEPTDIIDQALRDQLWWEEAQVAVRAGPVLTESSSTPEISIYCQVDGSWKATEPHSGLGWWCGDSEHQTLVMGARCQRRSASPLHSELEALLWAMECIRSRGIDCRRFETDSAELLAMVQAPEEWPIFSTLLEEFQVLSASLPLFSLIKIPRTSNMKADCLARSSRVLLSESSFVNNFPLDWVTNRGVLF</sequence>
<organism evidence="3 4">
    <name type="scientific">Camelina sativa</name>
    <name type="common">False flax</name>
    <name type="synonym">Myagrum sativum</name>
    <dbReference type="NCBI Taxonomy" id="90675"/>
    <lineage>
        <taxon>Eukaryota</taxon>
        <taxon>Viridiplantae</taxon>
        <taxon>Streptophyta</taxon>
        <taxon>Embryophyta</taxon>
        <taxon>Tracheophyta</taxon>
        <taxon>Spermatophyta</taxon>
        <taxon>Magnoliopsida</taxon>
        <taxon>eudicotyledons</taxon>
        <taxon>Gunneridae</taxon>
        <taxon>Pentapetalae</taxon>
        <taxon>rosids</taxon>
        <taxon>malvids</taxon>
        <taxon>Brassicales</taxon>
        <taxon>Brassicaceae</taxon>
        <taxon>Camelineae</taxon>
        <taxon>Camelina</taxon>
    </lineage>
</organism>
<dbReference type="PANTHER" id="PTHR34146:SF3">
    <property type="entry name" value="POLYNUCLEOTIDYL TRANSFERASE, RIBONUCLEASE H-LIKE SUPERFAMILY PROTEIN"/>
    <property type="match status" value="1"/>
</dbReference>
<dbReference type="Pfam" id="PF13966">
    <property type="entry name" value="zf-RVT"/>
    <property type="match status" value="1"/>
</dbReference>
<reference evidence="3" key="1">
    <citation type="journal article" date="2014" name="Nat. Commun.">
        <title>The emerging biofuel crop Camelina sativa retains a highly undifferentiated hexaploid genome structure.</title>
        <authorList>
            <person name="Kagale S."/>
            <person name="Koh C."/>
            <person name="Nixon J."/>
            <person name="Bollina V."/>
            <person name="Clarke W.E."/>
            <person name="Tuteja R."/>
            <person name="Spillane C."/>
            <person name="Robinson S.J."/>
            <person name="Links M.G."/>
            <person name="Clarke C."/>
            <person name="Higgins E.E."/>
            <person name="Huebert T."/>
            <person name="Sharpe A.G."/>
            <person name="Parkin I.A."/>
        </authorList>
    </citation>
    <scope>NUCLEOTIDE SEQUENCE [LARGE SCALE GENOMIC DNA]</scope>
    <source>
        <strain evidence="3">cv. DH55</strain>
    </source>
</reference>
<dbReference type="PANTHER" id="PTHR34146">
    <property type="entry name" value="POLYNUCLEOTIDYL TRANSFERASE, RIBONUCLEASE H-LIKE SUPERFAMILY PROTEIN-RELATED"/>
    <property type="match status" value="1"/>
</dbReference>
<dbReference type="InterPro" id="IPR012337">
    <property type="entry name" value="RNaseH-like_sf"/>
</dbReference>
<reference evidence="4" key="2">
    <citation type="submission" date="2025-08" db="UniProtKB">
        <authorList>
            <consortium name="RefSeq"/>
        </authorList>
    </citation>
    <scope>IDENTIFICATION</scope>
    <source>
        <tissue evidence="4">Leaf</tissue>
    </source>
</reference>
<dbReference type="InterPro" id="IPR044730">
    <property type="entry name" value="RNase_H-like_dom_plant"/>
</dbReference>
<proteinExistence type="predicted"/>
<dbReference type="Gene3D" id="3.30.420.10">
    <property type="entry name" value="Ribonuclease H-like superfamily/Ribonuclease H"/>
    <property type="match status" value="1"/>
</dbReference>
<dbReference type="InterPro" id="IPR026960">
    <property type="entry name" value="RVT-Znf"/>
</dbReference>
<dbReference type="SUPFAM" id="SSF53098">
    <property type="entry name" value="Ribonuclease H-like"/>
    <property type="match status" value="1"/>
</dbReference>
<keyword evidence="3" id="KW-1185">Reference proteome</keyword>
<gene>
    <name evidence="4" type="primary">LOC104789255</name>
</gene>
<feature type="domain" description="RNase H type-1" evidence="1">
    <location>
        <begin position="230"/>
        <end position="349"/>
    </location>
</feature>
<protein>
    <submittedName>
        <fullName evidence="4">Uncharacterized protein LOC104789255</fullName>
    </submittedName>
</protein>
<dbReference type="InterPro" id="IPR036397">
    <property type="entry name" value="RNaseH_sf"/>
</dbReference>